<reference evidence="5 6" key="1">
    <citation type="submission" date="2015-04" db="EMBL/GenBank/DDBJ databases">
        <title>Complete genome sequence of Schizopora paradoxa KUC8140, a cosmopolitan wood degrader in East Asia.</title>
        <authorList>
            <consortium name="DOE Joint Genome Institute"/>
            <person name="Min B."/>
            <person name="Park H."/>
            <person name="Jang Y."/>
            <person name="Kim J.-J."/>
            <person name="Kim K.H."/>
            <person name="Pangilinan J."/>
            <person name="Lipzen A."/>
            <person name="Riley R."/>
            <person name="Grigoriev I.V."/>
            <person name="Spatafora J.W."/>
            <person name="Choi I.-G."/>
        </authorList>
    </citation>
    <scope>NUCLEOTIDE SEQUENCE [LARGE SCALE GENOMIC DNA]</scope>
    <source>
        <strain evidence="5 6">KUC8140</strain>
    </source>
</reference>
<evidence type="ECO:0000313" key="6">
    <source>
        <dbReference type="Proteomes" id="UP000053477"/>
    </source>
</evidence>
<name>A0A0H2RE22_9AGAM</name>
<keyword evidence="3" id="KW-0732">Signal</keyword>
<dbReference type="PANTHER" id="PTHR22789:SF0">
    <property type="entry name" value="3-OXO-TETRONATE 4-PHOSPHATE DECARBOXYLASE-RELATED"/>
    <property type="match status" value="1"/>
</dbReference>
<dbReference type="AlphaFoldDB" id="A0A0H2RE22"/>
<keyword evidence="2" id="KW-0456">Lyase</keyword>
<dbReference type="Gene3D" id="3.40.225.10">
    <property type="entry name" value="Class II aldolase/adducin N-terminal domain"/>
    <property type="match status" value="1"/>
</dbReference>
<evidence type="ECO:0000256" key="2">
    <source>
        <dbReference type="ARBA" id="ARBA00023239"/>
    </source>
</evidence>
<feature type="domain" description="Class II aldolase/adducin N-terminal" evidence="4">
    <location>
        <begin position="37"/>
        <end position="240"/>
    </location>
</feature>
<dbReference type="GO" id="GO:0046872">
    <property type="term" value="F:metal ion binding"/>
    <property type="evidence" value="ECO:0007669"/>
    <property type="project" value="UniProtKB-KW"/>
</dbReference>
<dbReference type="STRING" id="27342.A0A0H2RE22"/>
<gene>
    <name evidence="5" type="ORF">SCHPADRAFT_907202</name>
</gene>
<dbReference type="InterPro" id="IPR050197">
    <property type="entry name" value="Aldolase_class_II_sugar_metab"/>
</dbReference>
<dbReference type="SMART" id="SM01007">
    <property type="entry name" value="Aldolase_II"/>
    <property type="match status" value="1"/>
</dbReference>
<evidence type="ECO:0000256" key="3">
    <source>
        <dbReference type="SAM" id="SignalP"/>
    </source>
</evidence>
<dbReference type="InterPro" id="IPR036409">
    <property type="entry name" value="Aldolase_II/adducin_N_sf"/>
</dbReference>
<dbReference type="SUPFAM" id="SSF53639">
    <property type="entry name" value="AraD/HMP-PK domain-like"/>
    <property type="match status" value="1"/>
</dbReference>
<sequence length="294" mass="31645">MFTLAARRLAWLISLLAFNTAAVSQSNVSDAVLTVGIDLLDAGHILHFLDIVDAFGHVSVRNPDNASQFLMSFSLAPALATSQSIVTYEIDNATSLQLTFNSSVTGAAVPSGFLERFIHSEIYKAFPTVQGVVHSHTTEILPFAGAGVPLTAQMHTAGSLGSLGTPIFDTNKLNTTILPENQPHDLLIRNTVLGDALARTFSADSQVVLMKGHGMAVRGFSVRDAVFRSFYTRQDATVQLQARLLGGHNTGLTAREAMDAENTTESDSLLGRAWQLWVAQVDNAGLYVNDLRMS</sequence>
<dbReference type="InParanoid" id="A0A0H2RE22"/>
<evidence type="ECO:0000313" key="5">
    <source>
        <dbReference type="EMBL" id="KLO10095.1"/>
    </source>
</evidence>
<organism evidence="5 6">
    <name type="scientific">Schizopora paradoxa</name>
    <dbReference type="NCBI Taxonomy" id="27342"/>
    <lineage>
        <taxon>Eukaryota</taxon>
        <taxon>Fungi</taxon>
        <taxon>Dikarya</taxon>
        <taxon>Basidiomycota</taxon>
        <taxon>Agaricomycotina</taxon>
        <taxon>Agaricomycetes</taxon>
        <taxon>Hymenochaetales</taxon>
        <taxon>Schizoporaceae</taxon>
        <taxon>Schizopora</taxon>
    </lineage>
</organism>
<dbReference type="GO" id="GO:0016832">
    <property type="term" value="F:aldehyde-lyase activity"/>
    <property type="evidence" value="ECO:0007669"/>
    <property type="project" value="TreeGrafter"/>
</dbReference>
<feature type="signal peptide" evidence="3">
    <location>
        <begin position="1"/>
        <end position="24"/>
    </location>
</feature>
<keyword evidence="1" id="KW-0479">Metal-binding</keyword>
<protein>
    <submittedName>
        <fullName evidence="5">Arad-like aldolase/epimerase</fullName>
    </submittedName>
</protein>
<dbReference type="EMBL" id="KQ086036">
    <property type="protein sequence ID" value="KLO10095.1"/>
    <property type="molecule type" value="Genomic_DNA"/>
</dbReference>
<accession>A0A0H2RE22</accession>
<dbReference type="Pfam" id="PF00596">
    <property type="entry name" value="Aldolase_II"/>
    <property type="match status" value="1"/>
</dbReference>
<dbReference type="PANTHER" id="PTHR22789">
    <property type="entry name" value="FUCULOSE PHOSPHATE ALDOLASE"/>
    <property type="match status" value="1"/>
</dbReference>
<dbReference type="GO" id="GO:0005829">
    <property type="term" value="C:cytosol"/>
    <property type="evidence" value="ECO:0007669"/>
    <property type="project" value="TreeGrafter"/>
</dbReference>
<proteinExistence type="predicted"/>
<dbReference type="GO" id="GO:0019323">
    <property type="term" value="P:pentose catabolic process"/>
    <property type="evidence" value="ECO:0007669"/>
    <property type="project" value="TreeGrafter"/>
</dbReference>
<evidence type="ECO:0000259" key="4">
    <source>
        <dbReference type="SMART" id="SM01007"/>
    </source>
</evidence>
<keyword evidence="6" id="KW-1185">Reference proteome</keyword>
<evidence type="ECO:0000256" key="1">
    <source>
        <dbReference type="ARBA" id="ARBA00022723"/>
    </source>
</evidence>
<dbReference type="Proteomes" id="UP000053477">
    <property type="component" value="Unassembled WGS sequence"/>
</dbReference>
<dbReference type="OrthoDB" id="2932980at2759"/>
<feature type="chain" id="PRO_5005201673" evidence="3">
    <location>
        <begin position="25"/>
        <end position="294"/>
    </location>
</feature>
<dbReference type="InterPro" id="IPR001303">
    <property type="entry name" value="Aldolase_II/adducin_N"/>
</dbReference>